<proteinExistence type="predicted"/>
<dbReference type="Proteomes" id="UP000237000">
    <property type="component" value="Unassembled WGS sequence"/>
</dbReference>
<comment type="caution">
    <text evidence="2">The sequence shown here is derived from an EMBL/GenBank/DDBJ whole genome shotgun (WGS) entry which is preliminary data.</text>
</comment>
<dbReference type="InParanoid" id="A0A2P5E7H2"/>
<dbReference type="EMBL" id="JXTC01000215">
    <property type="protein sequence ID" value="PON81498.1"/>
    <property type="molecule type" value="Genomic_DNA"/>
</dbReference>
<sequence>MAVTVASLKQSFKRFTFHPPDRDVGSITVRPSLGMIPTYAIGLKPRREGIQGSSHELSNGFQPPLNKLPI</sequence>
<keyword evidence="3" id="KW-1185">Reference proteome</keyword>
<accession>A0A2P5E7H2</accession>
<gene>
    <name evidence="2" type="ORF">TorRG33x02_226900</name>
</gene>
<dbReference type="AlphaFoldDB" id="A0A2P5E7H2"/>
<reference evidence="3" key="1">
    <citation type="submission" date="2016-06" db="EMBL/GenBank/DDBJ databases">
        <title>Parallel loss of symbiosis genes in relatives of nitrogen-fixing non-legume Parasponia.</title>
        <authorList>
            <person name="Van Velzen R."/>
            <person name="Holmer R."/>
            <person name="Bu F."/>
            <person name="Rutten L."/>
            <person name="Van Zeijl A."/>
            <person name="Liu W."/>
            <person name="Santuari L."/>
            <person name="Cao Q."/>
            <person name="Sharma T."/>
            <person name="Shen D."/>
            <person name="Roswanjaya Y."/>
            <person name="Wardhani T."/>
            <person name="Kalhor M.S."/>
            <person name="Jansen J."/>
            <person name="Van den Hoogen J."/>
            <person name="Gungor B."/>
            <person name="Hartog M."/>
            <person name="Hontelez J."/>
            <person name="Verver J."/>
            <person name="Yang W.-C."/>
            <person name="Schijlen E."/>
            <person name="Repin R."/>
            <person name="Schilthuizen M."/>
            <person name="Schranz E."/>
            <person name="Heidstra R."/>
            <person name="Miyata K."/>
            <person name="Fedorova E."/>
            <person name="Kohlen W."/>
            <person name="Bisseling T."/>
            <person name="Smit S."/>
            <person name="Geurts R."/>
        </authorList>
    </citation>
    <scope>NUCLEOTIDE SEQUENCE [LARGE SCALE GENOMIC DNA]</scope>
    <source>
        <strain evidence="3">cv. RG33-2</strain>
    </source>
</reference>
<feature type="compositionally biased region" description="Polar residues" evidence="1">
    <location>
        <begin position="51"/>
        <end position="61"/>
    </location>
</feature>
<feature type="region of interest" description="Disordered" evidence="1">
    <location>
        <begin position="50"/>
        <end position="70"/>
    </location>
</feature>
<evidence type="ECO:0000256" key="1">
    <source>
        <dbReference type="SAM" id="MobiDB-lite"/>
    </source>
</evidence>
<organism evidence="2 3">
    <name type="scientific">Trema orientale</name>
    <name type="common">Charcoal tree</name>
    <name type="synonym">Celtis orientalis</name>
    <dbReference type="NCBI Taxonomy" id="63057"/>
    <lineage>
        <taxon>Eukaryota</taxon>
        <taxon>Viridiplantae</taxon>
        <taxon>Streptophyta</taxon>
        <taxon>Embryophyta</taxon>
        <taxon>Tracheophyta</taxon>
        <taxon>Spermatophyta</taxon>
        <taxon>Magnoliopsida</taxon>
        <taxon>eudicotyledons</taxon>
        <taxon>Gunneridae</taxon>
        <taxon>Pentapetalae</taxon>
        <taxon>rosids</taxon>
        <taxon>fabids</taxon>
        <taxon>Rosales</taxon>
        <taxon>Cannabaceae</taxon>
        <taxon>Trema</taxon>
    </lineage>
</organism>
<evidence type="ECO:0000313" key="2">
    <source>
        <dbReference type="EMBL" id="PON81498.1"/>
    </source>
</evidence>
<evidence type="ECO:0000313" key="3">
    <source>
        <dbReference type="Proteomes" id="UP000237000"/>
    </source>
</evidence>
<name>A0A2P5E7H2_TREOI</name>
<protein>
    <submittedName>
        <fullName evidence="2">Uncharacterized protein</fullName>
    </submittedName>
</protein>